<accession>A0A7E4VMT0</accession>
<dbReference type="Proteomes" id="UP000492821">
    <property type="component" value="Unassembled WGS sequence"/>
</dbReference>
<reference evidence="2" key="2">
    <citation type="submission" date="2020-10" db="UniProtKB">
        <authorList>
            <consortium name="WormBaseParasite"/>
        </authorList>
    </citation>
    <scope>IDENTIFICATION</scope>
</reference>
<dbReference type="WBParaSite" id="Pan_g23065.t1">
    <property type="protein sequence ID" value="Pan_g23065.t1"/>
    <property type="gene ID" value="Pan_g23065"/>
</dbReference>
<dbReference type="AlphaFoldDB" id="A0A7E4VMT0"/>
<proteinExistence type="predicted"/>
<name>A0A7E4VMT0_PANRE</name>
<organism evidence="1 2">
    <name type="scientific">Panagrellus redivivus</name>
    <name type="common">Microworm</name>
    <dbReference type="NCBI Taxonomy" id="6233"/>
    <lineage>
        <taxon>Eukaryota</taxon>
        <taxon>Metazoa</taxon>
        <taxon>Ecdysozoa</taxon>
        <taxon>Nematoda</taxon>
        <taxon>Chromadorea</taxon>
        <taxon>Rhabditida</taxon>
        <taxon>Tylenchina</taxon>
        <taxon>Panagrolaimomorpha</taxon>
        <taxon>Panagrolaimoidea</taxon>
        <taxon>Panagrolaimidae</taxon>
        <taxon>Panagrellus</taxon>
    </lineage>
</organism>
<reference evidence="1" key="1">
    <citation type="journal article" date="2013" name="Genetics">
        <title>The draft genome and transcriptome of Panagrellus redivivus are shaped by the harsh demands of a free-living lifestyle.</title>
        <authorList>
            <person name="Srinivasan J."/>
            <person name="Dillman A.R."/>
            <person name="Macchietto M.G."/>
            <person name="Heikkinen L."/>
            <person name="Lakso M."/>
            <person name="Fracchia K.M."/>
            <person name="Antoshechkin I."/>
            <person name="Mortazavi A."/>
            <person name="Wong G."/>
            <person name="Sternberg P.W."/>
        </authorList>
    </citation>
    <scope>NUCLEOTIDE SEQUENCE [LARGE SCALE GENOMIC DNA]</scope>
    <source>
        <strain evidence="1">MT8872</strain>
    </source>
</reference>
<evidence type="ECO:0000313" key="2">
    <source>
        <dbReference type="WBParaSite" id="Pan_g23065.t1"/>
    </source>
</evidence>
<protein>
    <submittedName>
        <fullName evidence="2">FTH domain-containing protein</fullName>
    </submittedName>
</protein>
<keyword evidence="1" id="KW-1185">Reference proteome</keyword>
<evidence type="ECO:0000313" key="1">
    <source>
        <dbReference type="Proteomes" id="UP000492821"/>
    </source>
</evidence>
<sequence>MPYPVAKLPYGFRRRLAELATPSERYQLQVAGNTKSICPPNLQTVSHKERLKVARNDDGTLSLLAEVEYVQQPFTMGKTDVITCYDTVILNAVKIEDLETRFALEPFHLKVINCDHSPEFFQKLASMTHASPKHMTISSLKEIPLCLATVFSVFPHIEFVTLKAELPTSWMADILAHQTAKLRTLTIRIDGEVIETVNLDELSDFIRRQRKEFLMIFRIGDDVIGLEMERKLEQHFTKTKESTDSTQLIIQDYPWSGYYSLK</sequence>